<dbReference type="EMBL" id="RFLV01000001">
    <property type="protein sequence ID" value="TIH10736.1"/>
    <property type="molecule type" value="Genomic_DNA"/>
</dbReference>
<keyword evidence="4 5" id="KW-0472">Membrane</keyword>
<evidence type="ECO:0000256" key="2">
    <source>
        <dbReference type="ARBA" id="ARBA00009852"/>
    </source>
</evidence>
<evidence type="ECO:0000313" key="7">
    <source>
        <dbReference type="Proteomes" id="UP000307541"/>
    </source>
</evidence>
<proteinExistence type="inferred from homology"/>
<evidence type="ECO:0000256" key="5">
    <source>
        <dbReference type="SAM" id="Phobius"/>
    </source>
</evidence>
<protein>
    <submittedName>
        <fullName evidence="6">DNA-binding protein</fullName>
    </submittedName>
</protein>
<dbReference type="Proteomes" id="UP000307541">
    <property type="component" value="Unassembled WGS sequence"/>
</dbReference>
<dbReference type="OrthoDB" id="6080098at2"/>
<evidence type="ECO:0000256" key="4">
    <source>
        <dbReference type="ARBA" id="ARBA00023136"/>
    </source>
</evidence>
<reference evidence="6 7" key="1">
    <citation type="submission" date="2018-10" db="EMBL/GenBank/DDBJ databases">
        <title>Pseudomonas leptonychotis sp. nov., isolated from Weddell seals in Antarctica.</title>
        <authorList>
            <person name="Novakova D."/>
            <person name="Svec P."/>
            <person name="Kralova S."/>
            <person name="Kristofova L."/>
            <person name="Zeman M."/>
            <person name="Pantucek R."/>
            <person name="Maslanova I."/>
            <person name="Sedlacek I."/>
        </authorList>
    </citation>
    <scope>NUCLEOTIDE SEQUENCE [LARGE SCALE GENOMIC DNA]</scope>
    <source>
        <strain evidence="6 7">CCM 8849</strain>
    </source>
</reference>
<comment type="subcellular location">
    <subcellularLocation>
        <location evidence="1">Cell membrane</location>
    </subcellularLocation>
</comment>
<dbReference type="CDD" id="cd09971">
    <property type="entry name" value="SdiA-regulated"/>
    <property type="match status" value="1"/>
</dbReference>
<dbReference type="Gene3D" id="2.120.10.30">
    <property type="entry name" value="TolB, C-terminal domain"/>
    <property type="match status" value="1"/>
</dbReference>
<evidence type="ECO:0000256" key="3">
    <source>
        <dbReference type="ARBA" id="ARBA00022475"/>
    </source>
</evidence>
<organism evidence="6 7">
    <name type="scientific">Pseudomonas leptonychotis</name>
    <dbReference type="NCBI Taxonomy" id="2448482"/>
    <lineage>
        <taxon>Bacteria</taxon>
        <taxon>Pseudomonadati</taxon>
        <taxon>Pseudomonadota</taxon>
        <taxon>Gammaproteobacteria</taxon>
        <taxon>Pseudomonadales</taxon>
        <taxon>Pseudomonadaceae</taxon>
        <taxon>Pseudomonas</taxon>
    </lineage>
</organism>
<keyword evidence="6" id="KW-0238">DNA-binding</keyword>
<feature type="transmembrane region" description="Helical" evidence="5">
    <location>
        <begin position="12"/>
        <end position="30"/>
    </location>
</feature>
<dbReference type="RefSeq" id="WP_136664013.1">
    <property type="nucleotide sequence ID" value="NZ_RFLV01000001.1"/>
</dbReference>
<comment type="caution">
    <text evidence="6">The sequence shown here is derived from an EMBL/GenBank/DDBJ whole genome shotgun (WGS) entry which is preliminary data.</text>
</comment>
<dbReference type="GO" id="GO:0005886">
    <property type="term" value="C:plasma membrane"/>
    <property type="evidence" value="ECO:0007669"/>
    <property type="project" value="UniProtKB-SubCell"/>
</dbReference>
<keyword evidence="7" id="KW-1185">Reference proteome</keyword>
<dbReference type="InterPro" id="IPR011042">
    <property type="entry name" value="6-blade_b-propeller_TolB-like"/>
</dbReference>
<keyword evidence="5" id="KW-0812">Transmembrane</keyword>
<evidence type="ECO:0000313" key="6">
    <source>
        <dbReference type="EMBL" id="TIH10736.1"/>
    </source>
</evidence>
<keyword evidence="3" id="KW-1003">Cell membrane</keyword>
<dbReference type="InterPro" id="IPR009722">
    <property type="entry name" value="YjiK/CarP"/>
</dbReference>
<dbReference type="SUPFAM" id="SSF50956">
    <property type="entry name" value="Thermostable phytase (3-phytase)"/>
    <property type="match status" value="1"/>
</dbReference>
<accession>A0A4T2A6U1</accession>
<name>A0A4T2A6U1_9PSED</name>
<gene>
    <name evidence="6" type="ORF">D8779_08685</name>
</gene>
<dbReference type="AlphaFoldDB" id="A0A4T2A6U1"/>
<comment type="similarity">
    <text evidence="2">Belongs to the YjiK family.</text>
</comment>
<keyword evidence="5" id="KW-1133">Transmembrane helix</keyword>
<dbReference type="GO" id="GO:0003677">
    <property type="term" value="F:DNA binding"/>
    <property type="evidence" value="ECO:0007669"/>
    <property type="project" value="UniProtKB-KW"/>
</dbReference>
<sequence>MSIWAARLVRLRWLILLLFLLVVAVLVINYRHWDERFAFWIEEQQVDSAEQQASIWLPGYKAVLQGKPLQGLEDDEVSGLTYNAETNTLFTVTGKHPQLIELTLDGQVMRRIDLNGFANPEGVEMLSDGRLAIIDERKRTLTTFKLGALTRNLEFADYPSFDLGFADAGNKGFEGIAWDSRNERVLLGKERGPLGLFSLPFPGEDGAAGTLQPLSSQGLFLRDISSLTYDARTGHALVLSDESRLLLEVNEQGEPVSFISLSRGMNGLRGGIEQAEGVTMDAAGNIYIVSEPNLFYVLRKESAPSSD</sequence>
<dbReference type="Pfam" id="PF06977">
    <property type="entry name" value="SdiA-regulated"/>
    <property type="match status" value="1"/>
</dbReference>
<evidence type="ECO:0000256" key="1">
    <source>
        <dbReference type="ARBA" id="ARBA00004236"/>
    </source>
</evidence>